<gene>
    <name evidence="3" type="ORF">SMTD_LOCUS21369</name>
</gene>
<feature type="transmembrane region" description="Helical" evidence="2">
    <location>
        <begin position="105"/>
        <end position="124"/>
    </location>
</feature>
<feature type="compositionally biased region" description="Low complexity" evidence="1">
    <location>
        <begin position="30"/>
        <end position="45"/>
    </location>
</feature>
<organism evidence="3 4">
    <name type="scientific">Schistosoma mattheei</name>
    <dbReference type="NCBI Taxonomy" id="31246"/>
    <lineage>
        <taxon>Eukaryota</taxon>
        <taxon>Metazoa</taxon>
        <taxon>Spiralia</taxon>
        <taxon>Lophotrochozoa</taxon>
        <taxon>Platyhelminthes</taxon>
        <taxon>Trematoda</taxon>
        <taxon>Digenea</taxon>
        <taxon>Strigeidida</taxon>
        <taxon>Schistosomatoidea</taxon>
        <taxon>Schistosomatidae</taxon>
        <taxon>Schistosoma</taxon>
    </lineage>
</organism>
<name>A0A183Q431_9TREM</name>
<evidence type="ECO:0000313" key="3">
    <source>
        <dbReference type="EMBL" id="VDP84712.1"/>
    </source>
</evidence>
<sequence length="163" mass="18064">MAGVRCPACATSIRTDNVSPQPKGDVVEPTTITASSTTSNTINIDTQDDVLNAKKQTSDDDDDDEPIDPIRPDFEAAEKLHQGTSHVPPIIDFLNKFLPPRWVNWTVRLFTGLLLISGFTLLIYLGPLALVLMVSVVYDKLFIYFSVTTKRLIRVCQLLSISN</sequence>
<dbReference type="AlphaFoldDB" id="A0A183Q431"/>
<accession>A0A183Q431</accession>
<proteinExistence type="predicted"/>
<evidence type="ECO:0000256" key="1">
    <source>
        <dbReference type="SAM" id="MobiDB-lite"/>
    </source>
</evidence>
<keyword evidence="2" id="KW-0472">Membrane</keyword>
<keyword evidence="4" id="KW-1185">Reference proteome</keyword>
<feature type="region of interest" description="Disordered" evidence="1">
    <location>
        <begin position="14"/>
        <end position="70"/>
    </location>
</feature>
<evidence type="ECO:0000313" key="4">
    <source>
        <dbReference type="Proteomes" id="UP000269396"/>
    </source>
</evidence>
<protein>
    <submittedName>
        <fullName evidence="3">Uncharacterized protein</fullName>
    </submittedName>
</protein>
<evidence type="ECO:0000256" key="2">
    <source>
        <dbReference type="SAM" id="Phobius"/>
    </source>
</evidence>
<reference evidence="3 4" key="1">
    <citation type="submission" date="2018-11" db="EMBL/GenBank/DDBJ databases">
        <authorList>
            <consortium name="Pathogen Informatics"/>
        </authorList>
    </citation>
    <scope>NUCLEOTIDE SEQUENCE [LARGE SCALE GENOMIC DNA]</scope>
    <source>
        <strain>Denwood</strain>
        <strain evidence="4">Zambia</strain>
    </source>
</reference>
<dbReference type="EMBL" id="UZAL01047115">
    <property type="protein sequence ID" value="VDP84712.1"/>
    <property type="molecule type" value="Genomic_DNA"/>
</dbReference>
<dbReference type="STRING" id="31246.A0A183Q431"/>
<keyword evidence="2" id="KW-0812">Transmembrane</keyword>
<keyword evidence="2" id="KW-1133">Transmembrane helix</keyword>
<dbReference type="Proteomes" id="UP000269396">
    <property type="component" value="Unassembled WGS sequence"/>
</dbReference>